<evidence type="ECO:0000313" key="2">
    <source>
        <dbReference type="Proteomes" id="UP001631957"/>
    </source>
</evidence>
<gene>
    <name evidence="1" type="ORF">ACKI18_06960</name>
</gene>
<name>A0ABW9HL73_9ACTN</name>
<evidence type="ECO:0008006" key="3">
    <source>
        <dbReference type="Google" id="ProtNLM"/>
    </source>
</evidence>
<comment type="caution">
    <text evidence="1">The sequence shown here is derived from an EMBL/GenBank/DDBJ whole genome shotgun (WGS) entry which is preliminary data.</text>
</comment>
<proteinExistence type="predicted"/>
<accession>A0ABW9HL73</accession>
<dbReference type="Proteomes" id="UP001631957">
    <property type="component" value="Unassembled WGS sequence"/>
</dbReference>
<keyword evidence="2" id="KW-1185">Reference proteome</keyword>
<sequence length="137" mass="15264">MGRAGLPARVHGQAVRKALLEARPRGLTLAQLCGATKRTPSQVWAGLRFLRKVAVKEGLPPVTYSRREGFEMSEESEVGIAYERAIFQGELHRVADFITGIVAPHARKAPDDEWIRLVLDQFSGVKATLEVLTRMER</sequence>
<protein>
    <recommendedName>
        <fullName evidence="3">RacP protein</fullName>
    </recommendedName>
</protein>
<dbReference type="EMBL" id="JBJVNI010000003">
    <property type="protein sequence ID" value="MFM9608446.1"/>
    <property type="molecule type" value="Genomic_DNA"/>
</dbReference>
<dbReference type="RefSeq" id="WP_409120772.1">
    <property type="nucleotide sequence ID" value="NZ_JBJVNI010000003.1"/>
</dbReference>
<evidence type="ECO:0000313" key="1">
    <source>
        <dbReference type="EMBL" id="MFM9608446.1"/>
    </source>
</evidence>
<organism evidence="1 2">
    <name type="scientific">Streptomyces niveiscabiei</name>
    <dbReference type="NCBI Taxonomy" id="164115"/>
    <lineage>
        <taxon>Bacteria</taxon>
        <taxon>Bacillati</taxon>
        <taxon>Actinomycetota</taxon>
        <taxon>Actinomycetes</taxon>
        <taxon>Kitasatosporales</taxon>
        <taxon>Streptomycetaceae</taxon>
        <taxon>Streptomyces</taxon>
    </lineage>
</organism>
<reference evidence="1 2" key="1">
    <citation type="submission" date="2024-12" db="EMBL/GenBank/DDBJ databases">
        <title>Forecasting of Potato common scab and diversities of Pathogenic streptomyces spp. in china.</title>
        <authorList>
            <person name="Handique U."/>
            <person name="Wu J."/>
        </authorList>
    </citation>
    <scope>NUCLEOTIDE SEQUENCE [LARGE SCALE GENOMIC DNA]</scope>
    <source>
        <strain evidence="1 2">ZRIMU1530</strain>
    </source>
</reference>